<dbReference type="InterPro" id="IPR015943">
    <property type="entry name" value="WD40/YVTN_repeat-like_dom_sf"/>
</dbReference>
<name>A0AAV5QPG7_9ASCO</name>
<evidence type="ECO:0000256" key="2">
    <source>
        <dbReference type="ARBA" id="ARBA00022448"/>
    </source>
</evidence>
<dbReference type="GeneID" id="90074692"/>
<dbReference type="EMBL" id="BTFZ01000011">
    <property type="protein sequence ID" value="GMM36717.1"/>
    <property type="molecule type" value="Genomic_DNA"/>
</dbReference>
<organism evidence="6 7">
    <name type="scientific">Saccharomycopsis crataegensis</name>
    <dbReference type="NCBI Taxonomy" id="43959"/>
    <lineage>
        <taxon>Eukaryota</taxon>
        <taxon>Fungi</taxon>
        <taxon>Dikarya</taxon>
        <taxon>Ascomycota</taxon>
        <taxon>Saccharomycotina</taxon>
        <taxon>Saccharomycetes</taxon>
        <taxon>Saccharomycopsidaceae</taxon>
        <taxon>Saccharomycopsis</taxon>
    </lineage>
</organism>
<dbReference type="Proteomes" id="UP001360560">
    <property type="component" value="Unassembled WGS sequence"/>
</dbReference>
<feature type="region of interest" description="Disordered" evidence="4">
    <location>
        <begin position="767"/>
        <end position="966"/>
    </location>
</feature>
<feature type="compositionally biased region" description="Low complexity" evidence="4">
    <location>
        <begin position="846"/>
        <end position="856"/>
    </location>
</feature>
<protein>
    <recommendedName>
        <fullName evidence="5">Nucleoporin Nup159/Nup146 N-terminal domain-containing protein</fullName>
    </recommendedName>
</protein>
<comment type="caution">
    <text evidence="6">The sequence shown here is derived from an EMBL/GenBank/DDBJ whole genome shotgun (WGS) entry which is preliminary data.</text>
</comment>
<dbReference type="RefSeq" id="XP_064853713.1">
    <property type="nucleotide sequence ID" value="XM_064997641.1"/>
</dbReference>
<evidence type="ECO:0000313" key="7">
    <source>
        <dbReference type="Proteomes" id="UP001360560"/>
    </source>
</evidence>
<keyword evidence="2" id="KW-0813">Transport</keyword>
<evidence type="ECO:0000256" key="3">
    <source>
        <dbReference type="ARBA" id="ARBA00023242"/>
    </source>
</evidence>
<evidence type="ECO:0000313" key="6">
    <source>
        <dbReference type="EMBL" id="GMM36717.1"/>
    </source>
</evidence>
<dbReference type="InterPro" id="IPR039462">
    <property type="entry name" value="Nup159/Nup146_N"/>
</dbReference>
<dbReference type="SUPFAM" id="SSF50978">
    <property type="entry name" value="WD40 repeat-like"/>
    <property type="match status" value="1"/>
</dbReference>
<evidence type="ECO:0000259" key="5">
    <source>
        <dbReference type="Pfam" id="PF16755"/>
    </source>
</evidence>
<dbReference type="GO" id="GO:0005634">
    <property type="term" value="C:nucleus"/>
    <property type="evidence" value="ECO:0007669"/>
    <property type="project" value="UniProtKB-SubCell"/>
</dbReference>
<dbReference type="Gene3D" id="2.130.10.10">
    <property type="entry name" value="YVTN repeat-like/Quinoprotein amine dehydrogenase"/>
    <property type="match status" value="1"/>
</dbReference>
<reference evidence="6 7" key="1">
    <citation type="journal article" date="2023" name="Elife">
        <title>Identification of key yeast species and microbe-microbe interactions impacting larval growth of Drosophila in the wild.</title>
        <authorList>
            <person name="Mure A."/>
            <person name="Sugiura Y."/>
            <person name="Maeda R."/>
            <person name="Honda K."/>
            <person name="Sakurai N."/>
            <person name="Takahashi Y."/>
            <person name="Watada M."/>
            <person name="Katoh T."/>
            <person name="Gotoh A."/>
            <person name="Gotoh Y."/>
            <person name="Taniguchi I."/>
            <person name="Nakamura K."/>
            <person name="Hayashi T."/>
            <person name="Katayama T."/>
            <person name="Uemura T."/>
            <person name="Hattori Y."/>
        </authorList>
    </citation>
    <scope>NUCLEOTIDE SEQUENCE [LARGE SCALE GENOMIC DNA]</scope>
    <source>
        <strain evidence="6 7">SC-9</strain>
    </source>
</reference>
<feature type="compositionally biased region" description="Basic and acidic residues" evidence="4">
    <location>
        <begin position="950"/>
        <end position="966"/>
    </location>
</feature>
<accession>A0AAV5QPG7</accession>
<comment type="subcellular location">
    <subcellularLocation>
        <location evidence="1">Nucleus</location>
    </subcellularLocation>
</comment>
<evidence type="ECO:0000256" key="4">
    <source>
        <dbReference type="SAM" id="MobiDB-lite"/>
    </source>
</evidence>
<dbReference type="Pfam" id="PF16755">
    <property type="entry name" value="Beta-prop_NUP159_NUP214"/>
    <property type="match status" value="1"/>
</dbReference>
<keyword evidence="7" id="KW-1185">Reference proteome</keyword>
<feature type="compositionally biased region" description="Basic and acidic residues" evidence="4">
    <location>
        <begin position="870"/>
        <end position="883"/>
    </location>
</feature>
<gene>
    <name evidence="6" type="ORF">DASC09_040420</name>
</gene>
<dbReference type="InterPro" id="IPR036322">
    <property type="entry name" value="WD40_repeat_dom_sf"/>
</dbReference>
<keyword evidence="3" id="KW-0539">Nucleus</keyword>
<evidence type="ECO:0000256" key="1">
    <source>
        <dbReference type="ARBA" id="ARBA00004123"/>
    </source>
</evidence>
<feature type="compositionally biased region" description="Acidic residues" evidence="4">
    <location>
        <begin position="928"/>
        <end position="949"/>
    </location>
</feature>
<sequence length="1395" mass="153661">MAGVEPVDNETVGFQQSHILKLLFPQTSLDEAVSHQASSLFDINNFNQLFVASKGEHIIIDKVSRLHQLIEYSNSGSDDDGDEDESVTELSPKHMITLNANLKFVKLLTNKLIIAAEDLVIIKTIKDPNDLNDITDLSSNMSMVKIDDAEEIVDLKIQESEDYAIIVGSNHTLFSIDLNSESPEATLLKFKHKVLSVEFSTISSDVIYIGFDDFDKSHIVKYNFKTRKAIQKIEKDIDIPGSLEPISLLELNEYELLVSYDLSGKAKDGDRFQDMALSSPRYTSYVINFKDVSNVTTSQVDEELCFNLDDAERDFMNYSVRLRDWEICGKKDDLFLITTSVASYISIFKHDQIVVPKDDALKASMPMDPVEFDDLSVCGLALDLVSSNTPITIPNVEDPVLGKTMSLWLFATNGMLAKYDFFDVDAIKSGKQFTNIDYQLKLLKDSRMIQESGSRIDAPVVSSALTKGSLLSPADEKNVAPSAFGSANTGGLFGKSTDNGIANNSGSLFGKSTDNGIANNSGSLFGKSADNGIANNSGSLFGNNSGGLFVKSTDNGIANNSGSLFGNNTGGLFGKSTDNGISNDGGSLFGNNTGGLFGKSTDNGISNDGGSLFGGNTFGKSDVLLLGNKVENPFGSKSNNTSSIFTDAAFKSGKNGSNALGFGAAGFGSKANDHNQSSGFGKAGFSFGNATEDKNKKVESLGFGTAGFGSKANDQNQSSGFGKAGFSFGNAALIDPSKPTAPRFFPGKFNTNKESSHGTRIEDKVLSVPSAESAPIDQPTLPSNESGEEKPKIELSEVQSENLKPKTNPVTEDNENKVDAETVLSNSEGESEPDNIVKDEDAANLIENITINNETSSNHEDTKVISTGTSERDMNNADTKSAEEPNNDTTKVISDTREALQITDSGNSKTKKTEKPKKGLLSSAYADTDNEEEEEGEEEKEKEEESEKNEEEKKENEGKENQDLVEVEKEFEKVDLGNTDKMVGFDEDKGKNRVDKEIVVQKNYVVASVETMKPEVVDKEVDCTKKFVETFIDAPVKDYKNSNILSFESDEEYLNQFKISKSAPTQYELDKIKYPDSMNKKSEINRQLHKLYYDSVAEYQIILKNEESLNDFVKDHLMIKHDAKSRFTSLKNIYTWRLSEVPIITDMIDTKHAREAGDLYNKMDGLHQQVKNFKSGAFNEFRCKYDKFVKEYEIVEVNTKLLNPKNNNEVGENKRPNIIEKRTLPLEFSLIQQRVKTKFNKIIKLFSELESKILILKSKYETLFNKNLSPKAKVAMFLKFQTIIHKIESSIKQQMQEVAVLLKDVGTIKLYQEQDMGPQDAASASTSSLSLASGGSSKSRAMAVGNAISEYDENQKSMSQKLNMNNLNSAMSKKEELFSSFNQCSPESFTVSYQL</sequence>
<feature type="domain" description="Nucleoporin Nup159/Nup146 N-terminal" evidence="5">
    <location>
        <begin position="37"/>
        <end position="401"/>
    </location>
</feature>
<proteinExistence type="predicted"/>